<sequence>MMRAIWLSHGRLSGSRGAENKDAVWTAVSKITRPALQMSITWVYGSPARTSGAFVSMVPAIP</sequence>
<proteinExistence type="predicted"/>
<dbReference type="EMBL" id="MH790635">
    <property type="protein sequence ID" value="QBH83004.1"/>
    <property type="molecule type" value="Genomic_DNA"/>
</dbReference>
<organismHost>
    <name type="scientific">Homo sapiens</name>
    <name type="common">Human</name>
    <dbReference type="NCBI Taxonomy" id="9606"/>
</organismHost>
<evidence type="ECO:0000313" key="1">
    <source>
        <dbReference type="EMBL" id="QBH82875.1"/>
    </source>
</evidence>
<name>A0A481TN20_HHV2</name>
<organism evidence="2">
    <name type="scientific">Human herpesvirus 2</name>
    <name type="common">HHV-2</name>
    <name type="synonym">Human herpes simplex virus 2</name>
    <dbReference type="NCBI Taxonomy" id="10310"/>
    <lineage>
        <taxon>Viruses</taxon>
        <taxon>Duplodnaviria</taxon>
        <taxon>Heunggongvirae</taxon>
        <taxon>Peploviricota</taxon>
        <taxon>Herviviricetes</taxon>
        <taxon>Herpesvirales</taxon>
        <taxon>Orthoherpesviridae</taxon>
        <taxon>Alphaherpesvirinae</taxon>
        <taxon>Simplexvirus</taxon>
        <taxon>Simplexvirus humanalpha2</taxon>
    </lineage>
</organism>
<reference evidence="2" key="1">
    <citation type="submission" date="2018-08" db="EMBL/GenBank/DDBJ databases">
        <title>HSV2 whole genome sequences from clinical isolates.</title>
        <authorList>
            <person name="Roychoudhury P."/>
            <person name="Greninger A.L."/>
            <person name="Jerome K.R."/>
            <person name="Johnston C."/>
            <person name="Wald A."/>
            <person name="Xie H."/>
        </authorList>
    </citation>
    <scope>NUCLEOTIDE SEQUENCE</scope>
    <source>
        <strain evidence="1">2000-9815</strain>
        <strain evidence="2">2010-8179</strain>
    </source>
</reference>
<evidence type="ECO:0000313" key="2">
    <source>
        <dbReference type="EMBL" id="QBH83004.1"/>
    </source>
</evidence>
<dbReference type="EMBL" id="MH790634">
    <property type="protein sequence ID" value="QBH82875.1"/>
    <property type="molecule type" value="Genomic_DNA"/>
</dbReference>
<protein>
    <submittedName>
        <fullName evidence="2">Uncharacterized protein</fullName>
    </submittedName>
</protein>
<accession>A0A481TN20</accession>